<dbReference type="RefSeq" id="WP_131258213.1">
    <property type="nucleotide sequence ID" value="NZ_JBHSUS010000001.1"/>
</dbReference>
<accession>A0ABW1XKS0</accession>
<evidence type="ECO:0000313" key="2">
    <source>
        <dbReference type="EMBL" id="MFC6440414.1"/>
    </source>
</evidence>
<organism evidence="2 3">
    <name type="scientific">Pseudobowmanella zhangzhouensis</name>
    <dbReference type="NCBI Taxonomy" id="1537679"/>
    <lineage>
        <taxon>Bacteria</taxon>
        <taxon>Pseudomonadati</taxon>
        <taxon>Pseudomonadota</taxon>
        <taxon>Gammaproteobacteria</taxon>
        <taxon>Alteromonadales</taxon>
        <taxon>Alteromonadaceae</taxon>
    </lineage>
</organism>
<proteinExistence type="predicted"/>
<comment type="caution">
    <text evidence="2">The sequence shown here is derived from an EMBL/GenBank/DDBJ whole genome shotgun (WGS) entry which is preliminary data.</text>
</comment>
<dbReference type="InterPro" id="IPR032710">
    <property type="entry name" value="NTF2-like_dom_sf"/>
</dbReference>
<protein>
    <submittedName>
        <fullName evidence="2">Nuclear transport factor 2 family protein</fullName>
    </submittedName>
</protein>
<dbReference type="Pfam" id="PF12680">
    <property type="entry name" value="SnoaL_2"/>
    <property type="match status" value="1"/>
</dbReference>
<gene>
    <name evidence="2" type="ORF">ACFP85_09665</name>
</gene>
<dbReference type="SUPFAM" id="SSF54427">
    <property type="entry name" value="NTF2-like"/>
    <property type="match status" value="1"/>
</dbReference>
<feature type="domain" description="SnoaL-like" evidence="1">
    <location>
        <begin position="26"/>
        <end position="114"/>
    </location>
</feature>
<reference evidence="3" key="1">
    <citation type="journal article" date="2019" name="Int. J. Syst. Evol. Microbiol.">
        <title>The Global Catalogue of Microorganisms (GCM) 10K type strain sequencing project: providing services to taxonomists for standard genome sequencing and annotation.</title>
        <authorList>
            <consortium name="The Broad Institute Genomics Platform"/>
            <consortium name="The Broad Institute Genome Sequencing Center for Infectious Disease"/>
            <person name="Wu L."/>
            <person name="Ma J."/>
        </authorList>
    </citation>
    <scope>NUCLEOTIDE SEQUENCE [LARGE SCALE GENOMIC DNA]</scope>
    <source>
        <strain evidence="3">CGMCC 1.16031</strain>
    </source>
</reference>
<dbReference type="Proteomes" id="UP001596364">
    <property type="component" value="Unassembled WGS sequence"/>
</dbReference>
<dbReference type="InterPro" id="IPR037401">
    <property type="entry name" value="SnoaL-like"/>
</dbReference>
<keyword evidence="3" id="KW-1185">Reference proteome</keyword>
<dbReference type="Gene3D" id="3.10.450.50">
    <property type="match status" value="1"/>
</dbReference>
<name>A0ABW1XKS0_9ALTE</name>
<dbReference type="EMBL" id="JBHSUS010000001">
    <property type="protein sequence ID" value="MFC6440414.1"/>
    <property type="molecule type" value="Genomic_DNA"/>
</dbReference>
<evidence type="ECO:0000259" key="1">
    <source>
        <dbReference type="Pfam" id="PF12680"/>
    </source>
</evidence>
<evidence type="ECO:0000313" key="3">
    <source>
        <dbReference type="Proteomes" id="UP001596364"/>
    </source>
</evidence>
<sequence length="143" mass="16414">MSTPVIVSQLQTMFQQLNASNCHSGLIEAVYAPNMVFEDSFHRIEGTDAFCDYCANLYQNLSYCRFNFERCISQNNEAMLTWTMDYAHPRLRGGKNISVEGASLLRFDDKITYHRDFFDGGKLLYEHVPVLGSVIRKLKSRLA</sequence>